<dbReference type="Gene3D" id="3.40.50.1110">
    <property type="entry name" value="SGNH hydrolase"/>
    <property type="match status" value="1"/>
</dbReference>
<dbReference type="RefSeq" id="WP_379580134.1">
    <property type="nucleotide sequence ID" value="NZ_JBHUFV010000061.1"/>
</dbReference>
<sequence length="182" mass="19434">MVRVTGAGVAIHIKISNLYGTAPLTMSGATVAKAATGAAIRPTTLRPATFSLRPGAIVPAGQELVSDPIPLPVQALIRLAHARGIRIVGGTIMPFEGNQWSYPDGTPEPFALEQIRDQVNSWIRASGEYDAVADFERALLSPTDPDQLRPEFNVRDSQVGDWLHPNDAGLNAMAEAIDLDSL</sequence>
<organism evidence="1 2">
    <name type="scientific">Nonomuraea mangrovi</name>
    <dbReference type="NCBI Taxonomy" id="2316207"/>
    <lineage>
        <taxon>Bacteria</taxon>
        <taxon>Bacillati</taxon>
        <taxon>Actinomycetota</taxon>
        <taxon>Actinomycetes</taxon>
        <taxon>Streptosporangiales</taxon>
        <taxon>Streptosporangiaceae</taxon>
        <taxon>Nonomuraea</taxon>
    </lineage>
</organism>
<evidence type="ECO:0008006" key="3">
    <source>
        <dbReference type="Google" id="ProtNLM"/>
    </source>
</evidence>
<name>A0ABW4T916_9ACTN</name>
<dbReference type="InterPro" id="IPR053140">
    <property type="entry name" value="GDSL_Rv0518-like"/>
</dbReference>
<dbReference type="EMBL" id="JBHUFV010000061">
    <property type="protein sequence ID" value="MFD1938251.1"/>
    <property type="molecule type" value="Genomic_DNA"/>
</dbReference>
<dbReference type="SUPFAM" id="SSF52266">
    <property type="entry name" value="SGNH hydrolase"/>
    <property type="match status" value="1"/>
</dbReference>
<dbReference type="PANTHER" id="PTHR43784">
    <property type="entry name" value="GDSL-LIKE LIPASE/ACYLHYDROLASE, PUTATIVE (AFU_ORTHOLOGUE AFUA_2G00820)-RELATED"/>
    <property type="match status" value="1"/>
</dbReference>
<dbReference type="Proteomes" id="UP001597368">
    <property type="component" value="Unassembled WGS sequence"/>
</dbReference>
<dbReference type="PANTHER" id="PTHR43784:SF2">
    <property type="entry name" value="GDSL-LIKE LIPASE_ACYLHYDROLASE, PUTATIVE (AFU_ORTHOLOGUE AFUA_2G00820)-RELATED"/>
    <property type="match status" value="1"/>
</dbReference>
<protein>
    <recommendedName>
        <fullName evidence="3">SGNH hydrolase-type esterase domain-containing protein</fullName>
    </recommendedName>
</protein>
<keyword evidence="2" id="KW-1185">Reference proteome</keyword>
<evidence type="ECO:0000313" key="1">
    <source>
        <dbReference type="EMBL" id="MFD1938251.1"/>
    </source>
</evidence>
<evidence type="ECO:0000313" key="2">
    <source>
        <dbReference type="Proteomes" id="UP001597368"/>
    </source>
</evidence>
<reference evidence="2" key="1">
    <citation type="journal article" date="2019" name="Int. J. Syst. Evol. Microbiol.">
        <title>The Global Catalogue of Microorganisms (GCM) 10K type strain sequencing project: providing services to taxonomists for standard genome sequencing and annotation.</title>
        <authorList>
            <consortium name="The Broad Institute Genomics Platform"/>
            <consortium name="The Broad Institute Genome Sequencing Center for Infectious Disease"/>
            <person name="Wu L."/>
            <person name="Ma J."/>
        </authorList>
    </citation>
    <scope>NUCLEOTIDE SEQUENCE [LARGE SCALE GENOMIC DNA]</scope>
    <source>
        <strain evidence="2">ICMP 6774ER</strain>
    </source>
</reference>
<dbReference type="InterPro" id="IPR036514">
    <property type="entry name" value="SGNH_hydro_sf"/>
</dbReference>
<gene>
    <name evidence="1" type="ORF">ACFSKW_42915</name>
</gene>
<accession>A0ABW4T916</accession>
<proteinExistence type="predicted"/>
<comment type="caution">
    <text evidence="1">The sequence shown here is derived from an EMBL/GenBank/DDBJ whole genome shotgun (WGS) entry which is preliminary data.</text>
</comment>